<dbReference type="EC" id="3.2.1.25" evidence="6"/>
<evidence type="ECO:0000259" key="18">
    <source>
        <dbReference type="Pfam" id="PF02836"/>
    </source>
</evidence>
<evidence type="ECO:0000313" key="21">
    <source>
        <dbReference type="EMBL" id="TRY79762.1"/>
    </source>
</evidence>
<organism evidence="21 22">
    <name type="scientific">Tigriopus californicus</name>
    <name type="common">Marine copepod</name>
    <dbReference type="NCBI Taxonomy" id="6832"/>
    <lineage>
        <taxon>Eukaryota</taxon>
        <taxon>Metazoa</taxon>
        <taxon>Ecdysozoa</taxon>
        <taxon>Arthropoda</taxon>
        <taxon>Crustacea</taxon>
        <taxon>Multicrustacea</taxon>
        <taxon>Hexanauplia</taxon>
        <taxon>Copepoda</taxon>
        <taxon>Harpacticoida</taxon>
        <taxon>Harpacticidae</taxon>
        <taxon>Tigriopus</taxon>
    </lineage>
</organism>
<keyword evidence="12" id="KW-0458">Lysosome</keyword>
<dbReference type="Pfam" id="PF02836">
    <property type="entry name" value="Glyco_hydro_2_C"/>
    <property type="match status" value="1"/>
</dbReference>
<dbReference type="GO" id="GO:0004567">
    <property type="term" value="F:beta-mannosidase activity"/>
    <property type="evidence" value="ECO:0007669"/>
    <property type="project" value="UniProtKB-EC"/>
</dbReference>
<evidence type="ECO:0000256" key="9">
    <source>
        <dbReference type="ARBA" id="ARBA00022801"/>
    </source>
</evidence>
<dbReference type="InterPro" id="IPR008979">
    <property type="entry name" value="Galactose-bd-like_sf"/>
</dbReference>
<comment type="subunit">
    <text evidence="5">Monomer.</text>
</comment>
<dbReference type="InterPro" id="IPR017853">
    <property type="entry name" value="GH"/>
</dbReference>
<evidence type="ECO:0000256" key="14">
    <source>
        <dbReference type="ARBA" id="ARBA00032581"/>
    </source>
</evidence>
<dbReference type="Pfam" id="PF22666">
    <property type="entry name" value="Glyco_hydro_2_N2"/>
    <property type="match status" value="1"/>
</dbReference>
<evidence type="ECO:0000256" key="10">
    <source>
        <dbReference type="ARBA" id="ARBA00023157"/>
    </source>
</evidence>
<dbReference type="SUPFAM" id="SSF49303">
    <property type="entry name" value="beta-Galactosidase/glucuronidase domain"/>
    <property type="match status" value="1"/>
</dbReference>
<comment type="similarity">
    <text evidence="4">Belongs to the glycosyl hydrolase 2 family.</text>
</comment>
<accession>A0A553PPZ5</accession>
<evidence type="ECO:0000256" key="15">
    <source>
        <dbReference type="ARBA" id="ARBA00033445"/>
    </source>
</evidence>
<dbReference type="Pfam" id="PF00703">
    <property type="entry name" value="Glyco_hydro_2"/>
    <property type="match status" value="1"/>
</dbReference>
<evidence type="ECO:0000256" key="6">
    <source>
        <dbReference type="ARBA" id="ARBA00012754"/>
    </source>
</evidence>
<dbReference type="PANTHER" id="PTHR43730">
    <property type="entry name" value="BETA-MANNOSIDASE"/>
    <property type="match status" value="1"/>
</dbReference>
<evidence type="ECO:0000313" key="22">
    <source>
        <dbReference type="Proteomes" id="UP000318571"/>
    </source>
</evidence>
<evidence type="ECO:0000256" key="2">
    <source>
        <dbReference type="ARBA" id="ARBA00003150"/>
    </source>
</evidence>
<dbReference type="InterPro" id="IPR041625">
    <property type="entry name" value="Beta-mannosidase_Ig"/>
</dbReference>
<dbReference type="Proteomes" id="UP000318571">
    <property type="component" value="Chromosome 6"/>
</dbReference>
<dbReference type="InterPro" id="IPR050887">
    <property type="entry name" value="Beta-mannosidase_GH2"/>
</dbReference>
<feature type="domain" description="Glycoside hydrolase family 2 catalytic" evidence="18">
    <location>
        <begin position="407"/>
        <end position="567"/>
    </location>
</feature>
<evidence type="ECO:0000256" key="8">
    <source>
        <dbReference type="ARBA" id="ARBA00022729"/>
    </source>
</evidence>
<proteinExistence type="inferred from homology"/>
<comment type="catalytic activity">
    <reaction evidence="1">
        <text>Hydrolysis of terminal, non-reducing beta-D-mannose residues in beta-D-mannosides.</text>
        <dbReference type="EC" id="3.2.1.25"/>
    </reaction>
</comment>
<dbReference type="Gene3D" id="2.60.120.260">
    <property type="entry name" value="Galactose-binding domain-like"/>
    <property type="match status" value="1"/>
</dbReference>
<gene>
    <name evidence="21" type="ORF">TCAL_08106</name>
</gene>
<feature type="signal peptide" evidence="16">
    <location>
        <begin position="1"/>
        <end position="20"/>
    </location>
</feature>
<dbReference type="FunFam" id="3.20.20.80:FF:000050">
    <property type="entry name" value="Beta-mannosidase B"/>
    <property type="match status" value="1"/>
</dbReference>
<keyword evidence="22" id="KW-1185">Reference proteome</keyword>
<evidence type="ECO:0000259" key="17">
    <source>
        <dbReference type="Pfam" id="PF00703"/>
    </source>
</evidence>
<dbReference type="InterPro" id="IPR006102">
    <property type="entry name" value="Ig-like_GH2"/>
</dbReference>
<keyword evidence="13" id="KW-0326">Glycosidase</keyword>
<dbReference type="SUPFAM" id="SSF49785">
    <property type="entry name" value="Galactose-binding domain-like"/>
    <property type="match status" value="1"/>
</dbReference>
<feature type="chain" id="PRO_5021880280" description="Beta-mannosidase" evidence="16">
    <location>
        <begin position="21"/>
        <end position="925"/>
    </location>
</feature>
<comment type="caution">
    <text evidence="21">The sequence shown here is derived from an EMBL/GenBank/DDBJ whole genome shotgun (WGS) entry which is preliminary data.</text>
</comment>
<dbReference type="OMA" id="KRQWKGP"/>
<dbReference type="FunFam" id="2.60.120.260:FF:000060">
    <property type="entry name" value="Probable beta-mannosidase"/>
    <property type="match status" value="1"/>
</dbReference>
<protein>
    <recommendedName>
        <fullName evidence="7">Beta-mannosidase</fullName>
        <ecNumber evidence="6">3.2.1.25</ecNumber>
    </recommendedName>
    <alternativeName>
        <fullName evidence="14">Lysosomal beta A mannosidase</fullName>
    </alternativeName>
    <alternativeName>
        <fullName evidence="15">Mannanase</fullName>
    </alternativeName>
</protein>
<name>A0A553PPZ5_TIGCA</name>
<comment type="function">
    <text evidence="2">Exoglycosidase that cleaves the single beta-linked mannose residue from the non-reducing end of all N-linked glycoprotein oligosaccharides.</text>
</comment>
<keyword evidence="10" id="KW-1015">Disulfide bond</keyword>
<evidence type="ECO:0000256" key="11">
    <source>
        <dbReference type="ARBA" id="ARBA00023180"/>
    </source>
</evidence>
<dbReference type="Gene3D" id="3.20.20.80">
    <property type="entry name" value="Glycosidases"/>
    <property type="match status" value="1"/>
</dbReference>
<evidence type="ECO:0000256" key="13">
    <source>
        <dbReference type="ARBA" id="ARBA00023295"/>
    </source>
</evidence>
<keyword evidence="8 16" id="KW-0732">Signal</keyword>
<dbReference type="InterPro" id="IPR013783">
    <property type="entry name" value="Ig-like_fold"/>
</dbReference>
<sequence>MIAFFRALLALAIALPKVIGSGRIDLNEAPWMVKSVSQNIEIPAKGIPGGIYSDLRHSGILTSDFYYRFNDQEYRWVSYENWTYSAEFVVDQDTLNHDFIVLDCKGVDTVSTIMINDQLVGETNNMFVRYSFDVKEFLKLGNNEIRIEFKSPVEHAKNMFQEQAETYVVPPECVAPQFQGECHANHIRKMQSSFSWDWGPAFPSMGIWQDIAIDAHNSAVLRYLYFNPTQNVNGDWDIPIDAIFEIDPVHPIVSGTLKVTFQGKTEEFQGTVLPSVEENKIGALSIVIQRDGVDVDLWWPNGYGDQVLYDLTVEFTDDQSMDTSSITRRVGFRTVEVVQAPVDQGRTFKFRVNGQDLFMKGSNWIPAHVLPELVTPDYTRNLLHSAKEAHMNMLRVWGGGIYESDVFYDLADEYGILIWQDFMFACSMYQATDEVLKSVQQEVRTQVRRLQTHPSIALWAGNNENEAALRGNWYGTDADFQHYKADYVKLYVDTVSSPSNADKSEEDGYIAQNPYSSIYGDTHYYNYNLDTWDYKIYPKTRFASEYGFQSFPSFEVLKPYSEPFDWNFYSDFVNNRQRHPGGNEEIPWQIHLHMELPENELDTRAGFEEFLYQAQVNQAESLRVETEHYRRMMTQYSNQTGEGLTMGTLYWQLNDIWPGASWTTLEHGGKWKISHYFAEQMFRDILISPIRNTDNNQLEVFVISDKLSDFPLSGTIIVEVKRWNNFNETFHMSQAIDAIPAMSVEKVISMDMNEILSNGGCHAGDPSEPGENKRLEYCLITTTLRDTDGNIISQGHVRPYPKDAIGLIVPEIAIQSVTKLGSCQDDYYDTCWSLDIGTDAIALFVWLEAEGLDGRFDANGFLMDSPNRRIQFFCQTPNVSESQVMSSLRVRSYKNSRVVSNQDSNTYDGQRRYHTMQELINHFRK</sequence>
<reference evidence="21 22" key="1">
    <citation type="journal article" date="2018" name="Nat. Ecol. Evol.">
        <title>Genomic signatures of mitonuclear coevolution across populations of Tigriopus californicus.</title>
        <authorList>
            <person name="Barreto F.S."/>
            <person name="Watson E.T."/>
            <person name="Lima T.G."/>
            <person name="Willett C.S."/>
            <person name="Edmands S."/>
            <person name="Li W."/>
            <person name="Burton R.S."/>
        </authorList>
    </citation>
    <scope>NUCLEOTIDE SEQUENCE [LARGE SCALE GENOMIC DNA]</scope>
    <source>
        <strain evidence="21 22">San Diego</strain>
    </source>
</reference>
<dbReference type="GO" id="GO:0005975">
    <property type="term" value="P:carbohydrate metabolic process"/>
    <property type="evidence" value="ECO:0007669"/>
    <property type="project" value="InterPro"/>
</dbReference>
<evidence type="ECO:0000256" key="1">
    <source>
        <dbReference type="ARBA" id="ARBA00000829"/>
    </source>
</evidence>
<dbReference type="Pfam" id="PF17753">
    <property type="entry name" value="Ig_mannosidase"/>
    <property type="match status" value="1"/>
</dbReference>
<evidence type="ECO:0000256" key="12">
    <source>
        <dbReference type="ARBA" id="ARBA00023228"/>
    </source>
</evidence>
<feature type="domain" description="Beta-mannosidase-like galactose-binding" evidence="20">
    <location>
        <begin position="31"/>
        <end position="209"/>
    </location>
</feature>
<dbReference type="GO" id="GO:0006516">
    <property type="term" value="P:glycoprotein catabolic process"/>
    <property type="evidence" value="ECO:0007669"/>
    <property type="project" value="TreeGrafter"/>
</dbReference>
<evidence type="ECO:0000256" key="7">
    <source>
        <dbReference type="ARBA" id="ARBA00015707"/>
    </source>
</evidence>
<keyword evidence="11" id="KW-0325">Glycoprotein</keyword>
<dbReference type="PANTHER" id="PTHR43730:SF1">
    <property type="entry name" value="BETA-MANNOSIDASE"/>
    <property type="match status" value="1"/>
</dbReference>
<dbReference type="EMBL" id="VCGU01000002">
    <property type="protein sequence ID" value="TRY79762.1"/>
    <property type="molecule type" value="Genomic_DNA"/>
</dbReference>
<dbReference type="Gene3D" id="2.60.40.10">
    <property type="entry name" value="Immunoglobulins"/>
    <property type="match status" value="3"/>
</dbReference>
<comment type="subcellular location">
    <subcellularLocation>
        <location evidence="3">Lysosome</location>
    </subcellularLocation>
</comment>
<evidence type="ECO:0000256" key="4">
    <source>
        <dbReference type="ARBA" id="ARBA00007401"/>
    </source>
</evidence>
<dbReference type="SUPFAM" id="SSF51445">
    <property type="entry name" value="(Trans)glycosidases"/>
    <property type="match status" value="1"/>
</dbReference>
<keyword evidence="9" id="KW-0378">Hydrolase</keyword>
<dbReference type="STRING" id="6832.A0A553PPZ5"/>
<dbReference type="AlphaFoldDB" id="A0A553PPZ5"/>
<dbReference type="InterPro" id="IPR036156">
    <property type="entry name" value="Beta-gal/glucu_dom_sf"/>
</dbReference>
<evidence type="ECO:0000259" key="20">
    <source>
        <dbReference type="Pfam" id="PF22666"/>
    </source>
</evidence>
<feature type="domain" description="Glycoside hydrolase family 2 immunoglobulin-like beta-sandwich" evidence="17">
    <location>
        <begin position="262"/>
        <end position="333"/>
    </location>
</feature>
<evidence type="ECO:0000256" key="16">
    <source>
        <dbReference type="SAM" id="SignalP"/>
    </source>
</evidence>
<evidence type="ECO:0000256" key="3">
    <source>
        <dbReference type="ARBA" id="ARBA00004371"/>
    </source>
</evidence>
<dbReference type="InterPro" id="IPR006103">
    <property type="entry name" value="Glyco_hydro_2_cat"/>
</dbReference>
<feature type="domain" description="Beta-mannosidase Ig-fold" evidence="19">
    <location>
        <begin position="831"/>
        <end position="895"/>
    </location>
</feature>
<evidence type="ECO:0000256" key="5">
    <source>
        <dbReference type="ARBA" id="ARBA00011245"/>
    </source>
</evidence>
<dbReference type="GO" id="GO:0005764">
    <property type="term" value="C:lysosome"/>
    <property type="evidence" value="ECO:0007669"/>
    <property type="project" value="UniProtKB-SubCell"/>
</dbReference>
<evidence type="ECO:0000259" key="19">
    <source>
        <dbReference type="Pfam" id="PF17753"/>
    </source>
</evidence>
<dbReference type="InterPro" id="IPR054593">
    <property type="entry name" value="Beta-mannosidase-like_N2"/>
</dbReference>